<organism evidence="5 6">
    <name type="scientific">Coleophoma cylindrospora</name>
    <dbReference type="NCBI Taxonomy" id="1849047"/>
    <lineage>
        <taxon>Eukaryota</taxon>
        <taxon>Fungi</taxon>
        <taxon>Dikarya</taxon>
        <taxon>Ascomycota</taxon>
        <taxon>Pezizomycotina</taxon>
        <taxon>Leotiomycetes</taxon>
        <taxon>Helotiales</taxon>
        <taxon>Dermateaceae</taxon>
        <taxon>Coleophoma</taxon>
    </lineage>
</organism>
<reference evidence="5 6" key="1">
    <citation type="journal article" date="2018" name="IMA Fungus">
        <title>IMA Genome-F 9: Draft genome sequence of Annulohypoxylon stygium, Aspergillus mulundensis, Berkeleyomyces basicola (syn. Thielaviopsis basicola), Ceratocystis smalleyi, two Cercospora beticola strains, Coleophoma cylindrospora, Fusarium fracticaudum, Phialophora cf. hyalina, and Morchella septimelata.</title>
        <authorList>
            <person name="Wingfield B.D."/>
            <person name="Bills G.F."/>
            <person name="Dong Y."/>
            <person name="Huang W."/>
            <person name="Nel W.J."/>
            <person name="Swalarsk-Parry B.S."/>
            <person name="Vaghefi N."/>
            <person name="Wilken P.M."/>
            <person name="An Z."/>
            <person name="de Beer Z.W."/>
            <person name="De Vos L."/>
            <person name="Chen L."/>
            <person name="Duong T.A."/>
            <person name="Gao Y."/>
            <person name="Hammerbacher A."/>
            <person name="Kikkert J.R."/>
            <person name="Li Y."/>
            <person name="Li H."/>
            <person name="Li K."/>
            <person name="Li Q."/>
            <person name="Liu X."/>
            <person name="Ma X."/>
            <person name="Naidoo K."/>
            <person name="Pethybridge S.J."/>
            <person name="Sun J."/>
            <person name="Steenkamp E.T."/>
            <person name="van der Nest M.A."/>
            <person name="van Wyk S."/>
            <person name="Wingfield M.J."/>
            <person name="Xiong C."/>
            <person name="Yue Q."/>
            <person name="Zhang X."/>
        </authorList>
    </citation>
    <scope>NUCLEOTIDE SEQUENCE [LARGE SCALE GENOMIC DNA]</scope>
    <source>
        <strain evidence="5 6">BP6252</strain>
    </source>
</reference>
<evidence type="ECO:0000259" key="4">
    <source>
        <dbReference type="PROSITE" id="PS50868"/>
    </source>
</evidence>
<dbReference type="GO" id="GO:0032259">
    <property type="term" value="P:methylation"/>
    <property type="evidence" value="ECO:0007669"/>
    <property type="project" value="UniProtKB-KW"/>
</dbReference>
<evidence type="ECO:0000256" key="1">
    <source>
        <dbReference type="ARBA" id="ARBA00022603"/>
    </source>
</evidence>
<dbReference type="OrthoDB" id="5984008at2759"/>
<dbReference type="Proteomes" id="UP000256645">
    <property type="component" value="Unassembled WGS sequence"/>
</dbReference>
<feature type="compositionally biased region" description="Gly residues" evidence="3">
    <location>
        <begin position="222"/>
        <end position="231"/>
    </location>
</feature>
<dbReference type="SUPFAM" id="SSF82199">
    <property type="entry name" value="SET domain"/>
    <property type="match status" value="1"/>
</dbReference>
<dbReference type="PANTHER" id="PTHR12350">
    <property type="entry name" value="HISTONE-LYSINE N-METHYLTRANSFERASE-RELATED"/>
    <property type="match status" value="1"/>
</dbReference>
<dbReference type="AlphaFoldDB" id="A0A3D8S7N1"/>
<evidence type="ECO:0000256" key="3">
    <source>
        <dbReference type="SAM" id="MobiDB-lite"/>
    </source>
</evidence>
<accession>A0A3D8S7N1</accession>
<dbReference type="InterPro" id="IPR053201">
    <property type="entry name" value="Flavunoidine_N-MTase"/>
</dbReference>
<feature type="region of interest" description="Disordered" evidence="3">
    <location>
        <begin position="217"/>
        <end position="246"/>
    </location>
</feature>
<name>A0A3D8S7N1_9HELO</name>
<dbReference type="Gene3D" id="2.170.270.10">
    <property type="entry name" value="SET domain"/>
    <property type="match status" value="1"/>
</dbReference>
<keyword evidence="1" id="KW-0489">Methyltransferase</keyword>
<dbReference type="InterPro" id="IPR046341">
    <property type="entry name" value="SET_dom_sf"/>
</dbReference>
<dbReference type="EMBL" id="PDLM01000003">
    <property type="protein sequence ID" value="RDW82302.1"/>
    <property type="molecule type" value="Genomic_DNA"/>
</dbReference>
<comment type="caution">
    <text evidence="5">The sequence shown here is derived from an EMBL/GenBank/DDBJ whole genome shotgun (WGS) entry which is preliminary data.</text>
</comment>
<gene>
    <name evidence="5" type="ORF">BP6252_03414</name>
</gene>
<keyword evidence="6" id="KW-1185">Reference proteome</keyword>
<dbReference type="PROSITE" id="PS50868">
    <property type="entry name" value="POST_SET"/>
    <property type="match status" value="1"/>
</dbReference>
<evidence type="ECO:0000256" key="2">
    <source>
        <dbReference type="ARBA" id="ARBA00022679"/>
    </source>
</evidence>
<dbReference type="InterPro" id="IPR003616">
    <property type="entry name" value="Post-SET_dom"/>
</dbReference>
<dbReference type="STRING" id="1849047.A0A3D8S7N1"/>
<dbReference type="PANTHER" id="PTHR12350:SF19">
    <property type="entry name" value="SET DOMAIN-CONTAINING PROTEIN"/>
    <property type="match status" value="1"/>
</dbReference>
<keyword evidence="2" id="KW-0808">Transferase</keyword>
<dbReference type="GO" id="GO:0008168">
    <property type="term" value="F:methyltransferase activity"/>
    <property type="evidence" value="ECO:0007669"/>
    <property type="project" value="UniProtKB-KW"/>
</dbReference>
<evidence type="ECO:0000313" key="6">
    <source>
        <dbReference type="Proteomes" id="UP000256645"/>
    </source>
</evidence>
<evidence type="ECO:0000313" key="5">
    <source>
        <dbReference type="EMBL" id="RDW82302.1"/>
    </source>
</evidence>
<proteinExistence type="predicted"/>
<feature type="domain" description="Post-SET" evidence="4">
    <location>
        <begin position="122"/>
        <end position="138"/>
    </location>
</feature>
<protein>
    <recommendedName>
        <fullName evidence="4">Post-SET domain-containing protein</fullName>
    </recommendedName>
</protein>
<sequence>MAPLTPTWAQPSHPDVQEVLVSSKTDFTTKSLSKIDLPPYGLFAKLDFPPCTSAEHATYATVQTGKNSHLNLNSDLVYINHSCDPSLIFDMSSMSIIAGSNGLKKGQELTFFYPSTEWSMAQGFDCFCNTANCRGFISGASAMTSAQLEGMWLNAHIRDLLEEKKTGTDVDVTGNEHAKQEVDDTEQALRDSLSCAQTMVEKARKALDTYVHGTVDKENGGLKNGGKGRNGIGSREMSGEMGGDTS</sequence>